<dbReference type="AlphaFoldDB" id="A0AAN6GV93"/>
<accession>A0AAN6GV93</accession>
<evidence type="ECO:0000256" key="1">
    <source>
        <dbReference type="SAM" id="Phobius"/>
    </source>
</evidence>
<proteinExistence type="predicted"/>
<dbReference type="Proteomes" id="UP001175353">
    <property type="component" value="Unassembled WGS sequence"/>
</dbReference>
<dbReference type="EMBL" id="JAUJLE010002521">
    <property type="protein sequence ID" value="KAK0944457.1"/>
    <property type="molecule type" value="Genomic_DNA"/>
</dbReference>
<sequence length="59" mass="6972">MGWHSLSQPGREFLCKITEMGFFAADFILGHILLFFMLPVILIPYIDKFHSVMLFWLRP</sequence>
<protein>
    <submittedName>
        <fullName evidence="2">1,3-beta-D-glucan synthase</fullName>
        <ecNumber evidence="2">2.4.1.34</ecNumber>
    </submittedName>
</protein>
<reference evidence="2" key="1">
    <citation type="submission" date="2023-06" db="EMBL/GenBank/DDBJ databases">
        <title>Black Yeasts Isolated from many extreme environments.</title>
        <authorList>
            <person name="Coleine C."/>
            <person name="Stajich J.E."/>
            <person name="Selbmann L."/>
        </authorList>
    </citation>
    <scope>NUCLEOTIDE SEQUENCE</scope>
    <source>
        <strain evidence="2">CCFEE 5200</strain>
    </source>
</reference>
<keyword evidence="2" id="KW-0328">Glycosyltransferase</keyword>
<organism evidence="2 3">
    <name type="scientific">Friedmanniomyces endolithicus</name>
    <dbReference type="NCBI Taxonomy" id="329885"/>
    <lineage>
        <taxon>Eukaryota</taxon>
        <taxon>Fungi</taxon>
        <taxon>Dikarya</taxon>
        <taxon>Ascomycota</taxon>
        <taxon>Pezizomycotina</taxon>
        <taxon>Dothideomycetes</taxon>
        <taxon>Dothideomycetidae</taxon>
        <taxon>Mycosphaerellales</taxon>
        <taxon>Teratosphaeriaceae</taxon>
        <taxon>Friedmanniomyces</taxon>
    </lineage>
</organism>
<dbReference type="EC" id="2.4.1.34" evidence="2"/>
<keyword evidence="1" id="KW-1133">Transmembrane helix</keyword>
<keyword evidence="1" id="KW-0472">Membrane</keyword>
<comment type="caution">
    <text evidence="2">The sequence shown here is derived from an EMBL/GenBank/DDBJ whole genome shotgun (WGS) entry which is preliminary data.</text>
</comment>
<dbReference type="GO" id="GO:0003843">
    <property type="term" value="F:1,3-beta-D-glucan synthase activity"/>
    <property type="evidence" value="ECO:0007669"/>
    <property type="project" value="UniProtKB-EC"/>
</dbReference>
<feature type="non-terminal residue" evidence="2">
    <location>
        <position position="59"/>
    </location>
</feature>
<feature type="transmembrane region" description="Helical" evidence="1">
    <location>
        <begin position="21"/>
        <end position="46"/>
    </location>
</feature>
<keyword evidence="3" id="KW-1185">Reference proteome</keyword>
<gene>
    <name evidence="2" type="primary">FKS1_5</name>
    <name evidence="2" type="ORF">LTR91_027175</name>
</gene>
<name>A0AAN6GV93_9PEZI</name>
<evidence type="ECO:0000313" key="3">
    <source>
        <dbReference type="Proteomes" id="UP001175353"/>
    </source>
</evidence>
<keyword evidence="2" id="KW-0808">Transferase</keyword>
<keyword evidence="1" id="KW-0812">Transmembrane</keyword>
<evidence type="ECO:0000313" key="2">
    <source>
        <dbReference type="EMBL" id="KAK0944457.1"/>
    </source>
</evidence>